<feature type="chain" id="PRO_5004672481" evidence="1">
    <location>
        <begin position="25"/>
        <end position="208"/>
    </location>
</feature>
<accession>U6JSK5</accession>
<evidence type="ECO:0000313" key="2">
    <source>
        <dbReference type="EMBL" id="CDJ27796.1"/>
    </source>
</evidence>
<dbReference type="GeneID" id="25378281"/>
<keyword evidence="1" id="KW-0732">Signal</keyword>
<organism evidence="2 3">
    <name type="scientific">Eimeria mitis</name>
    <dbReference type="NCBI Taxonomy" id="44415"/>
    <lineage>
        <taxon>Eukaryota</taxon>
        <taxon>Sar</taxon>
        <taxon>Alveolata</taxon>
        <taxon>Apicomplexa</taxon>
        <taxon>Conoidasida</taxon>
        <taxon>Coccidia</taxon>
        <taxon>Eucoccidiorida</taxon>
        <taxon>Eimeriorina</taxon>
        <taxon>Eimeriidae</taxon>
        <taxon>Eimeria</taxon>
    </lineage>
</organism>
<keyword evidence="3" id="KW-1185">Reference proteome</keyword>
<sequence length="208" mass="22708">MSSIYKAVATVCFVALWGLHTTSAEDPYLYEVITEDVSEEAYLAANLVRNGKLPVHIGNVVKDESLVTTLKRADQGAPAFIEGPCNEVTVKAGGLEMFHHIFDYHANPDYQAYLAANLVRNGKLPVHIGNVVKDESLVTTLKRADQGAPAFIEGPCNEVTVKAGGLEMFHHIFDYHANPDYRQLLQAALDAGLVSLFAADNSRTFVFA</sequence>
<evidence type="ECO:0000256" key="1">
    <source>
        <dbReference type="SAM" id="SignalP"/>
    </source>
</evidence>
<name>U6JSK5_9EIME</name>
<dbReference type="Proteomes" id="UP000030744">
    <property type="component" value="Unassembled WGS sequence"/>
</dbReference>
<feature type="signal peptide" evidence="1">
    <location>
        <begin position="1"/>
        <end position="24"/>
    </location>
</feature>
<dbReference type="RefSeq" id="XP_013350374.1">
    <property type="nucleotide sequence ID" value="XM_013494920.1"/>
</dbReference>
<proteinExistence type="predicted"/>
<gene>
    <name evidence="2" type="ORF">EMH_0034880</name>
</gene>
<protein>
    <submittedName>
        <fullName evidence="2">Uncharacterized protein</fullName>
    </submittedName>
</protein>
<dbReference type="VEuPathDB" id="ToxoDB:EMH_0034880"/>
<dbReference type="EMBL" id="HG680226">
    <property type="protein sequence ID" value="CDJ27796.1"/>
    <property type="molecule type" value="Genomic_DNA"/>
</dbReference>
<reference evidence="2" key="1">
    <citation type="submission" date="2013-10" db="EMBL/GenBank/DDBJ databases">
        <title>Genomic analysis of the causative agents of coccidiosis in chickens.</title>
        <authorList>
            <person name="Reid A.J."/>
            <person name="Blake D."/>
            <person name="Billington K."/>
            <person name="Browne H."/>
            <person name="Dunn M."/>
            <person name="Hung S."/>
            <person name="Kawahara F."/>
            <person name="Miranda-Saavedra D."/>
            <person name="Mourier T."/>
            <person name="Nagra H."/>
            <person name="Otto T.D."/>
            <person name="Rawlings N."/>
            <person name="Sanchez A."/>
            <person name="Sanders M."/>
            <person name="Subramaniam C."/>
            <person name="Tay Y."/>
            <person name="Dear P."/>
            <person name="Doerig C."/>
            <person name="Gruber A."/>
            <person name="Parkinson J."/>
            <person name="Shirley M."/>
            <person name="Wan K.L."/>
            <person name="Berriman M."/>
            <person name="Tomley F."/>
            <person name="Pain A."/>
        </authorList>
    </citation>
    <scope>NUCLEOTIDE SEQUENCE [LARGE SCALE GENOMIC DNA]</scope>
    <source>
        <strain evidence="2">Houghton</strain>
    </source>
</reference>
<dbReference type="AlphaFoldDB" id="U6JSK5"/>
<reference evidence="2" key="2">
    <citation type="submission" date="2013-10" db="EMBL/GenBank/DDBJ databases">
        <authorList>
            <person name="Aslett M."/>
        </authorList>
    </citation>
    <scope>NUCLEOTIDE SEQUENCE [LARGE SCALE GENOMIC DNA]</scope>
    <source>
        <strain evidence="2">Houghton</strain>
    </source>
</reference>
<evidence type="ECO:0000313" key="3">
    <source>
        <dbReference type="Proteomes" id="UP000030744"/>
    </source>
</evidence>